<proteinExistence type="inferred from homology"/>
<dbReference type="GO" id="GO:0016740">
    <property type="term" value="F:transferase activity"/>
    <property type="evidence" value="ECO:0007669"/>
    <property type="project" value="UniProtKB-KW"/>
</dbReference>
<gene>
    <name evidence="3" type="ORF">MKW94_027616</name>
</gene>
<dbReference type="AlphaFoldDB" id="A0AA41VBP4"/>
<dbReference type="PANTHER" id="PTHR31147:SF66">
    <property type="entry name" value="OS05G0315700 PROTEIN"/>
    <property type="match status" value="1"/>
</dbReference>
<sequence>MAFSSLVLTLRKAFSSVAFTVRRREPELIVPAKPTPCEFKYLSDIDDRKGNRSYSPTVHFFRSKKDPLMASTCNKEDMVGVIRKALANTLVFYYPFAGRLREAPRGKLLVECTGQGVYFVEADAEVSLNQLGGDDLKPPFPYLEQLLCAPGDSEDILFCPLIHNHTICDAQGLHQFKRALAEIARGHLSPSIVPVWERHLLNAREPPQVSFAHREYDHIMSNGRGTLPCLLDDMVQRSFFFGPNELASLRQHAPHQACTTFELLTAWLWRCRTIAIGYDPEEDVRVVIAVDARGKFHPPLPIGFYGNAIADPVAVSTAEELTKNPLSFAIELVKKAKNGVNEEYIRSTADLMATKGRPIISTERTYFVSDLRRVLNGDEVDFGCGEVVQVYSGTAISIPTSTSWMSSVYISYKNNKGDKGILPVSLPSPAMKKFVMEIESTYNG</sequence>
<dbReference type="PANTHER" id="PTHR31147">
    <property type="entry name" value="ACYL TRANSFERASE 4"/>
    <property type="match status" value="1"/>
</dbReference>
<dbReference type="EMBL" id="JAJJMA010149311">
    <property type="protein sequence ID" value="MCL7034743.1"/>
    <property type="molecule type" value="Genomic_DNA"/>
</dbReference>
<accession>A0AA41VBP4</accession>
<keyword evidence="2" id="KW-0808">Transferase</keyword>
<organism evidence="3 4">
    <name type="scientific">Papaver nudicaule</name>
    <name type="common">Iceland poppy</name>
    <dbReference type="NCBI Taxonomy" id="74823"/>
    <lineage>
        <taxon>Eukaryota</taxon>
        <taxon>Viridiplantae</taxon>
        <taxon>Streptophyta</taxon>
        <taxon>Embryophyta</taxon>
        <taxon>Tracheophyta</taxon>
        <taxon>Spermatophyta</taxon>
        <taxon>Magnoliopsida</taxon>
        <taxon>Ranunculales</taxon>
        <taxon>Papaveraceae</taxon>
        <taxon>Papaveroideae</taxon>
        <taxon>Papaver</taxon>
    </lineage>
</organism>
<comment type="similarity">
    <text evidence="1">Belongs to the plant acyltransferase family.</text>
</comment>
<dbReference type="Gene3D" id="3.30.559.10">
    <property type="entry name" value="Chloramphenicol acetyltransferase-like domain"/>
    <property type="match status" value="2"/>
</dbReference>
<evidence type="ECO:0000313" key="3">
    <source>
        <dbReference type="EMBL" id="MCL7034743.1"/>
    </source>
</evidence>
<dbReference type="InterPro" id="IPR050898">
    <property type="entry name" value="Plant_acyltransferase"/>
</dbReference>
<comment type="caution">
    <text evidence="3">The sequence shown here is derived from an EMBL/GenBank/DDBJ whole genome shotgun (WGS) entry which is preliminary data.</text>
</comment>
<evidence type="ECO:0000256" key="2">
    <source>
        <dbReference type="ARBA" id="ARBA00022679"/>
    </source>
</evidence>
<protein>
    <submittedName>
        <fullName evidence="3">Uncharacterized protein</fullName>
    </submittedName>
</protein>
<dbReference type="Pfam" id="PF02458">
    <property type="entry name" value="Transferase"/>
    <property type="match status" value="1"/>
</dbReference>
<evidence type="ECO:0000313" key="4">
    <source>
        <dbReference type="Proteomes" id="UP001177140"/>
    </source>
</evidence>
<name>A0AA41VBP4_PAPNU</name>
<evidence type="ECO:0000256" key="1">
    <source>
        <dbReference type="ARBA" id="ARBA00009861"/>
    </source>
</evidence>
<dbReference type="Proteomes" id="UP001177140">
    <property type="component" value="Unassembled WGS sequence"/>
</dbReference>
<keyword evidence="4" id="KW-1185">Reference proteome</keyword>
<reference evidence="3" key="1">
    <citation type="submission" date="2022-03" db="EMBL/GenBank/DDBJ databases">
        <title>A functionally conserved STORR gene fusion in Papaver species that diverged 16.8 million years ago.</title>
        <authorList>
            <person name="Catania T."/>
        </authorList>
    </citation>
    <scope>NUCLEOTIDE SEQUENCE</scope>
    <source>
        <strain evidence="3">S-191538</strain>
    </source>
</reference>
<dbReference type="InterPro" id="IPR023213">
    <property type="entry name" value="CAT-like_dom_sf"/>
</dbReference>